<evidence type="ECO:0000313" key="3">
    <source>
        <dbReference type="Proteomes" id="UP000807716"/>
    </source>
</evidence>
<dbReference type="Proteomes" id="UP000807716">
    <property type="component" value="Unassembled WGS sequence"/>
</dbReference>
<sequence length="108" mass="11909">MAEKKKDEDHNKNHHNDKAASLPSLPSAKVPESALLGMTGFRRKFNAQNEMETQHDPLMKGNLGSLYDEWGQGHIPASTDMKNHLRPWAVLGGGTVPELLVIQTAILV</sequence>
<protein>
    <submittedName>
        <fullName evidence="2">Uncharacterized protein</fullName>
    </submittedName>
</protein>
<accession>A0A9P6UC31</accession>
<dbReference type="AlphaFoldDB" id="A0A9P6UC31"/>
<gene>
    <name evidence="2" type="ORF">DFQ27_006138</name>
</gene>
<feature type="compositionally biased region" description="Basic and acidic residues" evidence="1">
    <location>
        <begin position="1"/>
        <end position="18"/>
    </location>
</feature>
<dbReference type="EMBL" id="JAAAJB010000045">
    <property type="protein sequence ID" value="KAG0268636.1"/>
    <property type="molecule type" value="Genomic_DNA"/>
</dbReference>
<reference evidence="2" key="1">
    <citation type="journal article" date="2020" name="Fungal Divers.">
        <title>Resolving the Mortierellaceae phylogeny through synthesis of multi-gene phylogenetics and phylogenomics.</title>
        <authorList>
            <person name="Vandepol N."/>
            <person name="Liber J."/>
            <person name="Desiro A."/>
            <person name="Na H."/>
            <person name="Kennedy M."/>
            <person name="Barry K."/>
            <person name="Grigoriev I.V."/>
            <person name="Miller A.N."/>
            <person name="O'Donnell K."/>
            <person name="Stajich J.E."/>
            <person name="Bonito G."/>
        </authorList>
    </citation>
    <scope>NUCLEOTIDE SEQUENCE</scope>
    <source>
        <strain evidence="2">BC1065</strain>
    </source>
</reference>
<name>A0A9P6UC31_9FUNG</name>
<comment type="caution">
    <text evidence="2">The sequence shown here is derived from an EMBL/GenBank/DDBJ whole genome shotgun (WGS) entry which is preliminary data.</text>
</comment>
<proteinExistence type="predicted"/>
<feature type="region of interest" description="Disordered" evidence="1">
    <location>
        <begin position="1"/>
        <end position="29"/>
    </location>
</feature>
<organism evidence="2 3">
    <name type="scientific">Actinomortierella ambigua</name>
    <dbReference type="NCBI Taxonomy" id="1343610"/>
    <lineage>
        <taxon>Eukaryota</taxon>
        <taxon>Fungi</taxon>
        <taxon>Fungi incertae sedis</taxon>
        <taxon>Mucoromycota</taxon>
        <taxon>Mortierellomycotina</taxon>
        <taxon>Mortierellomycetes</taxon>
        <taxon>Mortierellales</taxon>
        <taxon>Mortierellaceae</taxon>
        <taxon>Actinomortierella</taxon>
    </lineage>
</organism>
<evidence type="ECO:0000256" key="1">
    <source>
        <dbReference type="SAM" id="MobiDB-lite"/>
    </source>
</evidence>
<keyword evidence="3" id="KW-1185">Reference proteome</keyword>
<evidence type="ECO:0000313" key="2">
    <source>
        <dbReference type="EMBL" id="KAG0268636.1"/>
    </source>
</evidence>